<keyword evidence="2" id="KW-0812">Transmembrane</keyword>
<gene>
    <name evidence="3" type="ORF">BGZ99_006616</name>
</gene>
<keyword evidence="2" id="KW-1133">Transmembrane helix</keyword>
<feature type="compositionally biased region" description="Polar residues" evidence="1">
    <location>
        <begin position="104"/>
        <end position="135"/>
    </location>
</feature>
<keyword evidence="2" id="KW-0472">Membrane</keyword>
<feature type="compositionally biased region" description="Pro residues" evidence="1">
    <location>
        <begin position="527"/>
        <end position="537"/>
    </location>
</feature>
<feature type="region of interest" description="Disordered" evidence="1">
    <location>
        <begin position="1"/>
        <end position="241"/>
    </location>
</feature>
<accession>A0A9P6REJ2</accession>
<organism evidence="3 4">
    <name type="scientific">Dissophora globulifera</name>
    <dbReference type="NCBI Taxonomy" id="979702"/>
    <lineage>
        <taxon>Eukaryota</taxon>
        <taxon>Fungi</taxon>
        <taxon>Fungi incertae sedis</taxon>
        <taxon>Mucoromycota</taxon>
        <taxon>Mortierellomycotina</taxon>
        <taxon>Mortierellomycetes</taxon>
        <taxon>Mortierellales</taxon>
        <taxon>Mortierellaceae</taxon>
        <taxon>Dissophora</taxon>
    </lineage>
</organism>
<feature type="region of interest" description="Disordered" evidence="1">
    <location>
        <begin position="253"/>
        <end position="327"/>
    </location>
</feature>
<evidence type="ECO:0000256" key="2">
    <source>
        <dbReference type="SAM" id="Phobius"/>
    </source>
</evidence>
<evidence type="ECO:0000256" key="1">
    <source>
        <dbReference type="SAM" id="MobiDB-lite"/>
    </source>
</evidence>
<keyword evidence="4" id="KW-1185">Reference proteome</keyword>
<evidence type="ECO:0000313" key="4">
    <source>
        <dbReference type="Proteomes" id="UP000738325"/>
    </source>
</evidence>
<feature type="compositionally biased region" description="Low complexity" evidence="1">
    <location>
        <begin position="538"/>
        <end position="554"/>
    </location>
</feature>
<feature type="compositionally biased region" description="Polar residues" evidence="1">
    <location>
        <begin position="282"/>
        <end position="294"/>
    </location>
</feature>
<evidence type="ECO:0000313" key="3">
    <source>
        <dbReference type="EMBL" id="KAG0316914.1"/>
    </source>
</evidence>
<name>A0A9P6REJ2_9FUNG</name>
<feature type="compositionally biased region" description="Low complexity" evidence="1">
    <location>
        <begin position="149"/>
        <end position="167"/>
    </location>
</feature>
<sequence>MLNTLQLGYSPPLEPSALPHSAHQGQSSPGVGGERAYQRGPNSAGSRKGSIHESPIRDPYRFKTPNTSAKGLKSDYQERGQGGHGAYSTSDNFQEATAGHQGYQPIQHQSYQPYNSSPPMHSQTAINSMAKNYTTADERTDHRADPYRSAYSQAYSQQQQQQQHHAAFSPYYESSGVPYDEQNQLTHSSKHSISSISGLSTSGRGYPMETIKSKESSQVLLPPLHQHSYTDTTPAPSVFDERNQDQAVVNVTSLASHQPLTMQDRLKQDAEEEENAEILRKISQSGARSGTTQDSRSKTSSRKRNRRGPSISDDSDEEGQERGDERHRDSKRCWCCSRRLCVYMSFVFLICLGVTLYFVVPRSPGFSFDSVAPLGNPVVTNNRIQEPFTMQLRVDSSDNYLPIRLNSIEMMMWLKIDQSKIGNNDDLPSSFVIRPKMVQIISIPMVIDYTSLKVDTNADGTLQELISACKPVSPGSGETVRGINLTVGGKMNVWGLSWIWKPQFSFNVDSVPCPVNARDISMAPTSNPAPAPAPAPAPQQSSSSSGATPTPSQTGATPSNSSPTITPRPTA</sequence>
<feature type="compositionally biased region" description="Basic and acidic residues" evidence="1">
    <location>
        <begin position="50"/>
        <end position="61"/>
    </location>
</feature>
<reference evidence="3" key="1">
    <citation type="journal article" date="2020" name="Fungal Divers.">
        <title>Resolving the Mortierellaceae phylogeny through synthesis of multi-gene phylogenetics and phylogenomics.</title>
        <authorList>
            <person name="Vandepol N."/>
            <person name="Liber J."/>
            <person name="Desiro A."/>
            <person name="Na H."/>
            <person name="Kennedy M."/>
            <person name="Barry K."/>
            <person name="Grigoriev I.V."/>
            <person name="Miller A.N."/>
            <person name="O'Donnell K."/>
            <person name="Stajich J.E."/>
            <person name="Bonito G."/>
        </authorList>
    </citation>
    <scope>NUCLEOTIDE SEQUENCE</scope>
    <source>
        <strain evidence="3">REB-010B</strain>
    </source>
</reference>
<proteinExistence type="predicted"/>
<dbReference type="Proteomes" id="UP000738325">
    <property type="component" value="Unassembled WGS sequence"/>
</dbReference>
<feature type="compositionally biased region" description="Polar residues" evidence="1">
    <location>
        <begin position="555"/>
        <end position="571"/>
    </location>
</feature>
<dbReference type="EMBL" id="JAAAIP010000452">
    <property type="protein sequence ID" value="KAG0316914.1"/>
    <property type="molecule type" value="Genomic_DNA"/>
</dbReference>
<feature type="region of interest" description="Disordered" evidence="1">
    <location>
        <begin position="522"/>
        <end position="571"/>
    </location>
</feature>
<protein>
    <submittedName>
        <fullName evidence="3">Uncharacterized protein</fullName>
    </submittedName>
</protein>
<feature type="compositionally biased region" description="Low complexity" evidence="1">
    <location>
        <begin position="185"/>
        <end position="203"/>
    </location>
</feature>
<comment type="caution">
    <text evidence="3">The sequence shown here is derived from an EMBL/GenBank/DDBJ whole genome shotgun (WGS) entry which is preliminary data.</text>
</comment>
<dbReference type="OrthoDB" id="20273at2759"/>
<dbReference type="AlphaFoldDB" id="A0A9P6REJ2"/>
<feature type="transmembrane region" description="Helical" evidence="2">
    <location>
        <begin position="340"/>
        <end position="360"/>
    </location>
</feature>
<feature type="compositionally biased region" description="Basic and acidic residues" evidence="1">
    <location>
        <begin position="136"/>
        <end position="146"/>
    </location>
</feature>